<dbReference type="PROSITE" id="PS50850">
    <property type="entry name" value="MFS"/>
    <property type="match status" value="1"/>
</dbReference>
<organism evidence="5 6">
    <name type="scientific">Dissophora globulifera</name>
    <dbReference type="NCBI Taxonomy" id="979702"/>
    <lineage>
        <taxon>Eukaryota</taxon>
        <taxon>Fungi</taxon>
        <taxon>Fungi incertae sedis</taxon>
        <taxon>Mucoromycota</taxon>
        <taxon>Mortierellomycotina</taxon>
        <taxon>Mortierellomycetes</taxon>
        <taxon>Mortierellales</taxon>
        <taxon>Mortierellaceae</taxon>
        <taxon>Dissophora</taxon>
    </lineage>
</organism>
<proteinExistence type="inferred from homology"/>
<keyword evidence="3" id="KW-1133">Transmembrane helix</keyword>
<feature type="domain" description="Major facilitator superfamily (MFS) profile" evidence="4">
    <location>
        <begin position="1"/>
        <end position="324"/>
    </location>
</feature>
<dbReference type="PANTHER" id="PTHR11360">
    <property type="entry name" value="MONOCARBOXYLATE TRANSPORTER"/>
    <property type="match status" value="1"/>
</dbReference>
<feature type="transmembrane region" description="Helical" evidence="3">
    <location>
        <begin position="262"/>
        <end position="290"/>
    </location>
</feature>
<dbReference type="GO" id="GO:0016020">
    <property type="term" value="C:membrane"/>
    <property type="evidence" value="ECO:0007669"/>
    <property type="project" value="UniProtKB-SubCell"/>
</dbReference>
<comment type="subcellular location">
    <subcellularLocation>
        <location evidence="1">Membrane</location>
        <topology evidence="1">Multi-pass membrane protein</topology>
    </subcellularLocation>
</comment>
<accession>A0A9P6RCW8</accession>
<feature type="transmembrane region" description="Helical" evidence="3">
    <location>
        <begin position="139"/>
        <end position="163"/>
    </location>
</feature>
<dbReference type="InterPro" id="IPR036259">
    <property type="entry name" value="MFS_trans_sf"/>
</dbReference>
<dbReference type="Gene3D" id="1.20.1250.20">
    <property type="entry name" value="MFS general substrate transporter like domains"/>
    <property type="match status" value="2"/>
</dbReference>
<evidence type="ECO:0000256" key="2">
    <source>
        <dbReference type="ARBA" id="ARBA00006727"/>
    </source>
</evidence>
<dbReference type="AlphaFoldDB" id="A0A9P6RCW8"/>
<gene>
    <name evidence="5" type="ORF">BGZ99_006997</name>
</gene>
<keyword evidence="3" id="KW-0812">Transmembrane</keyword>
<feature type="transmembrane region" description="Helical" evidence="3">
    <location>
        <begin position="40"/>
        <end position="60"/>
    </location>
</feature>
<sequence>MVVRFGLRPVIVTGILISGLGMILASFAKTVWQLYLTQGFMYGIGAGMALFTSVAVPVQWFDKRRGLATGITVAGSGTGGAVLAPLNRYLITKLGYQWALRIMGIMAITVVCSVLFCIRPRIPAGRKGGSLINIGMFKNTGFSIMYLNGFLVTSGYLIPIFLLPKFVVDLGLDPSVGATLVSIFSGINAVSRIGLGLAADYFGALNIMILSTMFCGVSCLVFWLNTKGFTLAVIFVVFYGINAGGFNSLFPVVAAQIIGVEALAASVGLLYSGSLFGNVLGTPAASAIIASAGGSYTGAIIFAGVMPIVAAGLLLPIRFKDERRIFVKM</sequence>
<comment type="caution">
    <text evidence="5">The sequence shown here is derived from an EMBL/GenBank/DDBJ whole genome shotgun (WGS) entry which is preliminary data.</text>
</comment>
<evidence type="ECO:0000259" key="4">
    <source>
        <dbReference type="PROSITE" id="PS50850"/>
    </source>
</evidence>
<feature type="transmembrane region" description="Helical" evidence="3">
    <location>
        <begin position="296"/>
        <end position="319"/>
    </location>
</feature>
<evidence type="ECO:0000256" key="3">
    <source>
        <dbReference type="SAM" id="Phobius"/>
    </source>
</evidence>
<feature type="transmembrane region" description="Helical" evidence="3">
    <location>
        <begin position="175"/>
        <end position="195"/>
    </location>
</feature>
<dbReference type="EMBL" id="JAAAIP010000490">
    <property type="protein sequence ID" value="KAG0316242.1"/>
    <property type="molecule type" value="Genomic_DNA"/>
</dbReference>
<name>A0A9P6RCW8_9FUNG</name>
<comment type="similarity">
    <text evidence="2">Belongs to the major facilitator superfamily. Monocarboxylate porter (TC 2.A.1.13) family.</text>
</comment>
<feature type="transmembrane region" description="Helical" evidence="3">
    <location>
        <begin position="7"/>
        <end position="28"/>
    </location>
</feature>
<dbReference type="Pfam" id="PF07690">
    <property type="entry name" value="MFS_1"/>
    <property type="match status" value="1"/>
</dbReference>
<dbReference type="InterPro" id="IPR020846">
    <property type="entry name" value="MFS_dom"/>
</dbReference>
<evidence type="ECO:0000313" key="5">
    <source>
        <dbReference type="EMBL" id="KAG0316242.1"/>
    </source>
</evidence>
<dbReference type="OrthoDB" id="6499973at2759"/>
<evidence type="ECO:0000313" key="6">
    <source>
        <dbReference type="Proteomes" id="UP000738325"/>
    </source>
</evidence>
<feature type="transmembrane region" description="Helical" evidence="3">
    <location>
        <begin position="202"/>
        <end position="223"/>
    </location>
</feature>
<feature type="transmembrane region" description="Helical" evidence="3">
    <location>
        <begin position="229"/>
        <end position="250"/>
    </location>
</feature>
<dbReference type="GO" id="GO:0022857">
    <property type="term" value="F:transmembrane transporter activity"/>
    <property type="evidence" value="ECO:0007669"/>
    <property type="project" value="InterPro"/>
</dbReference>
<dbReference type="InterPro" id="IPR050327">
    <property type="entry name" value="Proton-linked_MCT"/>
</dbReference>
<evidence type="ECO:0000256" key="1">
    <source>
        <dbReference type="ARBA" id="ARBA00004141"/>
    </source>
</evidence>
<keyword evidence="3" id="KW-0472">Membrane</keyword>
<reference evidence="5" key="1">
    <citation type="journal article" date="2020" name="Fungal Divers.">
        <title>Resolving the Mortierellaceae phylogeny through synthesis of multi-gene phylogenetics and phylogenomics.</title>
        <authorList>
            <person name="Vandepol N."/>
            <person name="Liber J."/>
            <person name="Desiro A."/>
            <person name="Na H."/>
            <person name="Kennedy M."/>
            <person name="Barry K."/>
            <person name="Grigoriev I.V."/>
            <person name="Miller A.N."/>
            <person name="O'Donnell K."/>
            <person name="Stajich J.E."/>
            <person name="Bonito G."/>
        </authorList>
    </citation>
    <scope>NUCLEOTIDE SEQUENCE</scope>
    <source>
        <strain evidence="5">REB-010B</strain>
    </source>
</reference>
<feature type="transmembrane region" description="Helical" evidence="3">
    <location>
        <begin position="98"/>
        <end position="118"/>
    </location>
</feature>
<keyword evidence="6" id="KW-1185">Reference proteome</keyword>
<dbReference type="SUPFAM" id="SSF103473">
    <property type="entry name" value="MFS general substrate transporter"/>
    <property type="match status" value="1"/>
</dbReference>
<dbReference type="InterPro" id="IPR011701">
    <property type="entry name" value="MFS"/>
</dbReference>
<dbReference type="Proteomes" id="UP000738325">
    <property type="component" value="Unassembled WGS sequence"/>
</dbReference>
<protein>
    <recommendedName>
        <fullName evidence="4">Major facilitator superfamily (MFS) profile domain-containing protein</fullName>
    </recommendedName>
</protein>
<dbReference type="PANTHER" id="PTHR11360:SF284">
    <property type="entry name" value="EG:103B4.3 PROTEIN-RELATED"/>
    <property type="match status" value="1"/>
</dbReference>